<feature type="transmembrane region" description="Helical" evidence="6">
    <location>
        <begin position="418"/>
        <end position="440"/>
    </location>
</feature>
<organism evidence="7 8">
    <name type="scientific">Favolaschia claudopus</name>
    <dbReference type="NCBI Taxonomy" id="2862362"/>
    <lineage>
        <taxon>Eukaryota</taxon>
        <taxon>Fungi</taxon>
        <taxon>Dikarya</taxon>
        <taxon>Basidiomycota</taxon>
        <taxon>Agaricomycotina</taxon>
        <taxon>Agaricomycetes</taxon>
        <taxon>Agaricomycetidae</taxon>
        <taxon>Agaricales</taxon>
        <taxon>Marasmiineae</taxon>
        <taxon>Mycenaceae</taxon>
        <taxon>Favolaschia</taxon>
    </lineage>
</organism>
<feature type="transmembrane region" description="Helical" evidence="6">
    <location>
        <begin position="356"/>
        <end position="376"/>
    </location>
</feature>
<feature type="region of interest" description="Disordered" evidence="5">
    <location>
        <begin position="1"/>
        <end position="31"/>
    </location>
</feature>
<comment type="caution">
    <text evidence="7">The sequence shown here is derived from an EMBL/GenBank/DDBJ whole genome shotgun (WGS) entry which is preliminary data.</text>
</comment>
<feature type="transmembrane region" description="Helical" evidence="6">
    <location>
        <begin position="177"/>
        <end position="196"/>
    </location>
</feature>
<dbReference type="PANTHER" id="PTHR23507">
    <property type="entry name" value="ZGC:174356"/>
    <property type="match status" value="1"/>
</dbReference>
<keyword evidence="3 6" id="KW-1133">Transmembrane helix</keyword>
<evidence type="ECO:0000313" key="7">
    <source>
        <dbReference type="EMBL" id="KAK7029936.1"/>
    </source>
</evidence>
<evidence type="ECO:0000256" key="4">
    <source>
        <dbReference type="ARBA" id="ARBA00023136"/>
    </source>
</evidence>
<keyword evidence="8" id="KW-1185">Reference proteome</keyword>
<sequence length="490" mass="53493">MSTETDPLLPRPRSPRSTSELTTPEDGSGSRSERHKLYRLLLVVALASTCRGISMFSRDFIISRPGPILDDWLQMPDYSIGLDLWSTWASAVVCFASIGWWSALSDRRGRVPILLVSLTGSVILDVMYAAVARKIFSHEGISIAIIIEGVLGGFPAFNAAVHAYASDVSGDAISRTVIFSVIQATYLIFLRCGGYLGWAIEKLLDSTTHTSPEFTYFLSIPLALANLYLIHRILPESLNQQQLQNPPPPRSTLLKYIFSPFTTLARKGPSRGKVVLLAFATFFYCWTLAFGGKMVSFTSYQGYFRGLPRSLVLVIPLLINLSTLLGVIPALASFIQRTFTESDSDSEKSGRLLARSLAQNSVLLAAVCAIGILVFGGPRSSILYGIFFFTYPFSIGALPALYSLAASYFTALGRSREFGALFGALSIWATWGEFISYCATTGSPGYLTYAVDWTAFYLVVSLLFLVPNGPPVASAEAVAESGRDELESRV</sequence>
<proteinExistence type="predicted"/>
<dbReference type="SUPFAM" id="SSF103473">
    <property type="entry name" value="MFS general substrate transporter"/>
    <property type="match status" value="1"/>
</dbReference>
<dbReference type="Proteomes" id="UP001362999">
    <property type="component" value="Unassembled WGS sequence"/>
</dbReference>
<evidence type="ECO:0000256" key="6">
    <source>
        <dbReference type="SAM" id="Phobius"/>
    </source>
</evidence>
<dbReference type="GO" id="GO:0022857">
    <property type="term" value="F:transmembrane transporter activity"/>
    <property type="evidence" value="ECO:0007669"/>
    <property type="project" value="TreeGrafter"/>
</dbReference>
<gene>
    <name evidence="7" type="ORF">R3P38DRAFT_3353781</name>
</gene>
<feature type="transmembrane region" description="Helical" evidence="6">
    <location>
        <begin position="37"/>
        <end position="57"/>
    </location>
</feature>
<accession>A0AAW0BSW7</accession>
<dbReference type="EMBL" id="JAWWNJ010000026">
    <property type="protein sequence ID" value="KAK7029936.1"/>
    <property type="molecule type" value="Genomic_DNA"/>
</dbReference>
<feature type="transmembrane region" description="Helical" evidence="6">
    <location>
        <begin position="85"/>
        <end position="104"/>
    </location>
</feature>
<keyword evidence="2 6" id="KW-0812">Transmembrane</keyword>
<evidence type="ECO:0000256" key="5">
    <source>
        <dbReference type="SAM" id="MobiDB-lite"/>
    </source>
</evidence>
<feature type="transmembrane region" description="Helical" evidence="6">
    <location>
        <begin position="446"/>
        <end position="466"/>
    </location>
</feature>
<name>A0AAW0BSW7_9AGAR</name>
<reference evidence="7 8" key="1">
    <citation type="journal article" date="2024" name="J Genomics">
        <title>Draft genome sequencing and assembly of Favolaschia claudopus CIRM-BRFM 2984 isolated from oak limbs.</title>
        <authorList>
            <person name="Navarro D."/>
            <person name="Drula E."/>
            <person name="Chaduli D."/>
            <person name="Cazenave R."/>
            <person name="Ahrendt S."/>
            <person name="Wang J."/>
            <person name="Lipzen A."/>
            <person name="Daum C."/>
            <person name="Barry K."/>
            <person name="Grigoriev I.V."/>
            <person name="Favel A."/>
            <person name="Rosso M.N."/>
            <person name="Martin F."/>
        </authorList>
    </citation>
    <scope>NUCLEOTIDE SEQUENCE [LARGE SCALE GENOMIC DNA]</scope>
    <source>
        <strain evidence="7 8">CIRM-BRFM 2984</strain>
    </source>
</reference>
<feature type="transmembrane region" description="Helical" evidence="6">
    <location>
        <begin position="274"/>
        <end position="291"/>
    </location>
</feature>
<dbReference type="GO" id="GO:0016020">
    <property type="term" value="C:membrane"/>
    <property type="evidence" value="ECO:0007669"/>
    <property type="project" value="UniProtKB-SubCell"/>
</dbReference>
<feature type="transmembrane region" description="Helical" evidence="6">
    <location>
        <begin position="111"/>
        <end position="131"/>
    </location>
</feature>
<protein>
    <submittedName>
        <fullName evidence="7">Membrane protein C14C4.07</fullName>
    </submittedName>
</protein>
<feature type="transmembrane region" description="Helical" evidence="6">
    <location>
        <begin position="311"/>
        <end position="335"/>
    </location>
</feature>
<evidence type="ECO:0000256" key="1">
    <source>
        <dbReference type="ARBA" id="ARBA00004141"/>
    </source>
</evidence>
<keyword evidence="4 6" id="KW-0472">Membrane</keyword>
<feature type="compositionally biased region" description="Low complexity" evidence="5">
    <location>
        <begin position="15"/>
        <end position="25"/>
    </location>
</feature>
<dbReference type="Gene3D" id="1.20.1250.20">
    <property type="entry name" value="MFS general substrate transporter like domains"/>
    <property type="match status" value="1"/>
</dbReference>
<dbReference type="PANTHER" id="PTHR23507:SF1">
    <property type="entry name" value="FI18259P1-RELATED"/>
    <property type="match status" value="1"/>
</dbReference>
<dbReference type="AlphaFoldDB" id="A0AAW0BSW7"/>
<comment type="subcellular location">
    <subcellularLocation>
        <location evidence="1">Membrane</location>
        <topology evidence="1">Multi-pass membrane protein</topology>
    </subcellularLocation>
</comment>
<feature type="transmembrane region" description="Helical" evidence="6">
    <location>
        <begin position="382"/>
        <end position="406"/>
    </location>
</feature>
<evidence type="ECO:0000256" key="2">
    <source>
        <dbReference type="ARBA" id="ARBA00022692"/>
    </source>
</evidence>
<dbReference type="InterPro" id="IPR036259">
    <property type="entry name" value="MFS_trans_sf"/>
</dbReference>
<evidence type="ECO:0000256" key="3">
    <source>
        <dbReference type="ARBA" id="ARBA00022989"/>
    </source>
</evidence>
<evidence type="ECO:0000313" key="8">
    <source>
        <dbReference type="Proteomes" id="UP001362999"/>
    </source>
</evidence>
<feature type="transmembrane region" description="Helical" evidence="6">
    <location>
        <begin position="143"/>
        <end position="165"/>
    </location>
</feature>
<feature type="transmembrane region" description="Helical" evidence="6">
    <location>
        <begin position="216"/>
        <end position="234"/>
    </location>
</feature>